<dbReference type="EMBL" id="CAJNJA010028253">
    <property type="protein sequence ID" value="CAE7597622.1"/>
    <property type="molecule type" value="Genomic_DNA"/>
</dbReference>
<dbReference type="InterPro" id="IPR011545">
    <property type="entry name" value="DEAD/DEAH_box_helicase_dom"/>
</dbReference>
<dbReference type="Pfam" id="PF16589">
    <property type="entry name" value="BRCT_2"/>
    <property type="match status" value="1"/>
</dbReference>
<feature type="domain" description="Helicase C-terminal" evidence="15">
    <location>
        <begin position="1009"/>
        <end position="1163"/>
    </location>
</feature>
<comment type="similarity">
    <text evidence="2">Belongs to the DEAD box helicase family. DDX5/DBP2 subfamily.</text>
</comment>
<dbReference type="Gene3D" id="3.40.50.300">
    <property type="entry name" value="P-loop containing nucleotide triphosphate hydrolases"/>
    <property type="match status" value="2"/>
</dbReference>
<dbReference type="InterPro" id="IPR001650">
    <property type="entry name" value="Helicase_C-like"/>
</dbReference>
<comment type="caution">
    <text evidence="16">The sequence shown here is derived from an EMBL/GenBank/DDBJ whole genome shotgun (WGS) entry which is preliminary data.</text>
</comment>
<evidence type="ECO:0000256" key="12">
    <source>
        <dbReference type="SAM" id="MobiDB-lite"/>
    </source>
</evidence>
<evidence type="ECO:0000256" key="10">
    <source>
        <dbReference type="ARBA" id="ARBA00023242"/>
    </source>
</evidence>
<feature type="compositionally biased region" description="Pro residues" evidence="12">
    <location>
        <begin position="664"/>
        <end position="710"/>
    </location>
</feature>
<dbReference type="PROSITE" id="PS51194">
    <property type="entry name" value="HELICASE_CTER"/>
    <property type="match status" value="1"/>
</dbReference>
<evidence type="ECO:0000313" key="17">
    <source>
        <dbReference type="Proteomes" id="UP000601435"/>
    </source>
</evidence>
<dbReference type="InterPro" id="IPR000629">
    <property type="entry name" value="RNA-helicase_DEAD-box_CS"/>
</dbReference>
<dbReference type="SMART" id="SM00292">
    <property type="entry name" value="BRCT"/>
    <property type="match status" value="1"/>
</dbReference>
<dbReference type="Gene3D" id="3.40.50.10190">
    <property type="entry name" value="BRCT domain"/>
    <property type="match status" value="1"/>
</dbReference>
<keyword evidence="10" id="KW-0539">Nucleus</keyword>
<evidence type="ECO:0000259" key="14">
    <source>
        <dbReference type="PROSITE" id="PS51192"/>
    </source>
</evidence>
<name>A0A812V4D5_9DINO</name>
<evidence type="ECO:0000256" key="2">
    <source>
        <dbReference type="ARBA" id="ARBA00009334"/>
    </source>
</evidence>
<keyword evidence="6" id="KW-0547">Nucleotide-binding</keyword>
<dbReference type="CDD" id="cd00268">
    <property type="entry name" value="DEADc"/>
    <property type="match status" value="1"/>
</dbReference>
<keyword evidence="9" id="KW-0067">ATP-binding</keyword>
<dbReference type="EC" id="3.6.4.13" evidence="3"/>
<evidence type="ECO:0000256" key="7">
    <source>
        <dbReference type="ARBA" id="ARBA00022801"/>
    </source>
</evidence>
<gene>
    <name evidence="16" type="primary">RH46</name>
    <name evidence="16" type="ORF">SNEC2469_LOCUS17153</name>
</gene>
<feature type="region of interest" description="Disordered" evidence="12">
    <location>
        <begin position="1433"/>
        <end position="1452"/>
    </location>
</feature>
<feature type="compositionally biased region" description="Low complexity" evidence="12">
    <location>
        <begin position="601"/>
        <end position="623"/>
    </location>
</feature>
<evidence type="ECO:0000259" key="13">
    <source>
        <dbReference type="PROSITE" id="PS50172"/>
    </source>
</evidence>
<keyword evidence="4" id="KW-0690">Ribosome biogenesis</keyword>
<keyword evidence="7" id="KW-0378">Hydrolase</keyword>
<comment type="subcellular location">
    <subcellularLocation>
        <location evidence="1">Nucleus</location>
        <location evidence="1">Nucleolus</location>
    </subcellularLocation>
</comment>
<feature type="domain" description="Helicase ATP-binding" evidence="14">
    <location>
        <begin position="809"/>
        <end position="984"/>
    </location>
</feature>
<feature type="compositionally biased region" description="Low complexity" evidence="12">
    <location>
        <begin position="711"/>
        <end position="723"/>
    </location>
</feature>
<dbReference type="Pfam" id="PF00271">
    <property type="entry name" value="Helicase_C"/>
    <property type="match status" value="1"/>
</dbReference>
<dbReference type="Pfam" id="PF00270">
    <property type="entry name" value="DEAD"/>
    <property type="match status" value="1"/>
</dbReference>
<evidence type="ECO:0000256" key="1">
    <source>
        <dbReference type="ARBA" id="ARBA00004604"/>
    </source>
</evidence>
<dbReference type="InterPro" id="IPR014001">
    <property type="entry name" value="Helicase_ATP-bd"/>
</dbReference>
<dbReference type="PROSITE" id="PS51192">
    <property type="entry name" value="HELICASE_ATP_BIND_1"/>
    <property type="match status" value="1"/>
</dbReference>
<dbReference type="FunFam" id="3.40.50.300:FF:000008">
    <property type="entry name" value="ATP-dependent RNA helicase RhlB"/>
    <property type="match status" value="1"/>
</dbReference>
<proteinExistence type="inferred from homology"/>
<protein>
    <recommendedName>
        <fullName evidence="3">RNA helicase</fullName>
        <ecNumber evidence="3">3.6.4.13</ecNumber>
    </recommendedName>
</protein>
<sequence length="1939" mass="211524">MAEGYGVPDVAVPGVALPRPSRAHEVDGGQRLLNLVPTPTWECGTKTAKIWEPGYTLSPATENWARHVREADRAQPALAIGFVGATSAGKSWLVSKLQSEGAAQPARFEQSFVGGVDLQSMTSDINLYLDPVDQIYYVDFEGTYGTLPLQYYAADMAKVVQRCADVASWEGKRRQALKESFQPAVAYLMCDVVVFLTREKLVCRRALEECEQFARAANARVSSALPPALIIVQNCCRPSEGIFDPEKCTEAFRRAHFSAGRWNYDDPLQEGAGGQVSSAAAQWAEYFRSIDCFCLPDEYTFCKRSGFDGEEVCKEVLMKLKATMKTRLEEGLPARAETGVSLHQFQWFAALSSLCGIINDQETVAMSAIYIHAGATSGGVNELKSLLLQIMHPAKRPDVVDPQNFQLRLGVAIGIIARFAVRHDLAEDEIHQVVKYLSLLFPCGALAPPAVERADGSTEPVPCGQLLLFHKGLHRSSCLVRTVEAGWLQHLSEWLQGGVTHAWPGEFCCLESLKEVWDHGVLTASVLEQVEEYKVEKCLEGVSPKVGTPWVLKAAMNPCAPCAGVQVEAQAPPAGWSQHGFAPPAGWNPPQDPSAAWNGCQYPPQAAQPQPAEQQPPQYQPQTQPQPQPQMQPPPVQPHMQPHMQPQMQQQMQPQMQPHMQPQQYPPYPQPQYPPPQHYQQPQYPPQYPAYPQHPQPGQPVAPGPVPAYPQWPGQAPAAAPAPNGSGWPCQSSQGRSMSIAEACVEAASGSAGETVQDTDVRVIDYDERPLPLHKFWSFDQCAQFFPQKLIDELKKSFPAPSQIQAFTWPLALYGKDVIGIAATGSGKTLAFLLPAFSDFHKSGLQPQRDGVGLVVMSPTRELAQQIEVEANRFGKCLGMWTVAMYGGAPKWDQQKKYQQGVHAIIACPGRLNDFIEGRQVQVNRVRKLVLDEADRMLDMGFEPQIQKILQHIPRNRHTMFFTATWPREVRQLAATMMGQPAKVMIGNRDELKANQDVTQQVRLVESSQKKAAVLELLQEAGLMDKGAMGKCLIFASTKRMCEELSRQLYACNVACSAIHGDKDQRERDMALNGLKQGRLRVLVATDVAARGLDIKGVGLVVNYDAANNSEDYIHRIGRTGRAGKKGYAITLLSSEDRGKASGIIQAMESTNQHISDELRSFAHRSLSTSGLKVMQDATRLCVVCTDAGSDGANLWKLWATSSVDCLPVCGHCYAIMESNGLCKGATVAPASINNIREGRKCEACKEKPGRVIVTQAHCLAMGWGRSKGSKGSKGGNNGKDDKDGDVVPQSGFFGGGGYASFGDYMVEKNRKLKEQFAAAAATSGETGKATIFRGLSFWMTGRTCLPDQELKRIIVEHGGVYEQYGFTHVTHVIADNLASGNQTWAELKKRSKRVNVVTSSWVTACVQEGRRLPEMRFMPKCLSSGSSMLSFLQPDARNPTPAEGPEDADAAVSVPHRGDVEDGVQKQSLDLTCEETQPCSAEQVEEDEDPPASAKKRRKSIVSVDSEHLSQTPQRIEQNFATSAVAFEVNTSCTEGLAGFSELLEVLSDLAAGAAQQLSEQGRCAAAVGLKITLGQRQAEWSGMAGTEGHGGQEALLTTLTSLAHRAVAALGLSTGLTAETPHGKVHIDPDAGYRALCHVGIQLHFQHGQGSGYQEPAPAKPSKPDRGDRDLTGNGREKTCSSVADQLTVPVALRPDVAEMASTSCAGILSEPTARSTTTHRPRWKVLSVWAPDVNAQQLIDHWRAICHRVQGLQKGSVSEWHKVCHPRAGHTPGVAASLDLHVYAFEELLARKEFEVVHLALRALRAAVKSRVACTLRGDGQLPTPSHFNALLSAVQRSLAGDSGARFKVAPLALPGTAEAEHVEAKADHRLQPCRCLVCRKCAEKVAWNERSVCPICGMRVQWLADERALIATGWRVTRPTATRQDKCGICVSRAK</sequence>
<dbReference type="InterPro" id="IPR027417">
    <property type="entry name" value="P-loop_NTPase"/>
</dbReference>
<evidence type="ECO:0000256" key="9">
    <source>
        <dbReference type="ARBA" id="ARBA00022840"/>
    </source>
</evidence>
<dbReference type="SUPFAM" id="SSF52540">
    <property type="entry name" value="P-loop containing nucleoside triphosphate hydrolases"/>
    <property type="match status" value="1"/>
</dbReference>
<dbReference type="SMART" id="SM00490">
    <property type="entry name" value="HELICc"/>
    <property type="match status" value="1"/>
</dbReference>
<evidence type="ECO:0000256" key="5">
    <source>
        <dbReference type="ARBA" id="ARBA00022552"/>
    </source>
</evidence>
<dbReference type="GO" id="GO:0016787">
    <property type="term" value="F:hydrolase activity"/>
    <property type="evidence" value="ECO:0007669"/>
    <property type="project" value="UniProtKB-KW"/>
</dbReference>
<feature type="compositionally biased region" description="Low complexity" evidence="12">
    <location>
        <begin position="638"/>
        <end position="663"/>
    </location>
</feature>
<dbReference type="SMART" id="SM00487">
    <property type="entry name" value="DEXDc"/>
    <property type="match status" value="1"/>
</dbReference>
<feature type="region of interest" description="Disordered" evidence="12">
    <location>
        <begin position="573"/>
        <end position="733"/>
    </location>
</feature>
<keyword evidence="17" id="KW-1185">Reference proteome</keyword>
<evidence type="ECO:0000313" key="16">
    <source>
        <dbReference type="EMBL" id="CAE7597622.1"/>
    </source>
</evidence>
<dbReference type="InterPro" id="IPR036420">
    <property type="entry name" value="BRCT_dom_sf"/>
</dbReference>
<dbReference type="PANTHER" id="PTHR47958">
    <property type="entry name" value="ATP-DEPENDENT RNA HELICASE DBP3"/>
    <property type="match status" value="1"/>
</dbReference>
<feature type="region of interest" description="Disordered" evidence="12">
    <location>
        <begin position="1476"/>
        <end position="1511"/>
    </location>
</feature>
<feature type="domain" description="BRCT" evidence="13">
    <location>
        <begin position="1328"/>
        <end position="1420"/>
    </location>
</feature>
<reference evidence="16" key="1">
    <citation type="submission" date="2021-02" db="EMBL/GenBank/DDBJ databases">
        <authorList>
            <person name="Dougan E. K."/>
            <person name="Rhodes N."/>
            <person name="Thang M."/>
            <person name="Chan C."/>
        </authorList>
    </citation>
    <scope>NUCLEOTIDE SEQUENCE</scope>
</reference>
<evidence type="ECO:0000256" key="8">
    <source>
        <dbReference type="ARBA" id="ARBA00022806"/>
    </source>
</evidence>
<evidence type="ECO:0000256" key="4">
    <source>
        <dbReference type="ARBA" id="ARBA00022517"/>
    </source>
</evidence>
<evidence type="ECO:0000256" key="6">
    <source>
        <dbReference type="ARBA" id="ARBA00022741"/>
    </source>
</evidence>
<organism evidence="16 17">
    <name type="scientific">Symbiodinium necroappetens</name>
    <dbReference type="NCBI Taxonomy" id="1628268"/>
    <lineage>
        <taxon>Eukaryota</taxon>
        <taxon>Sar</taxon>
        <taxon>Alveolata</taxon>
        <taxon>Dinophyceae</taxon>
        <taxon>Suessiales</taxon>
        <taxon>Symbiodiniaceae</taxon>
        <taxon>Symbiodinium</taxon>
    </lineage>
</organism>
<evidence type="ECO:0000256" key="11">
    <source>
        <dbReference type="ARBA" id="ARBA00037449"/>
    </source>
</evidence>
<feature type="compositionally biased region" description="Basic and acidic residues" evidence="12">
    <location>
        <begin position="1664"/>
        <end position="1681"/>
    </location>
</feature>
<dbReference type="InterPro" id="IPR044742">
    <property type="entry name" value="DEAD/DEAH_RhlB"/>
</dbReference>
<dbReference type="SUPFAM" id="SSF52113">
    <property type="entry name" value="BRCT domain"/>
    <property type="match status" value="1"/>
</dbReference>
<evidence type="ECO:0000259" key="15">
    <source>
        <dbReference type="PROSITE" id="PS51194"/>
    </source>
</evidence>
<feature type="region of interest" description="Disordered" evidence="12">
    <location>
        <begin position="1267"/>
        <end position="1287"/>
    </location>
</feature>
<dbReference type="CDD" id="cd16449">
    <property type="entry name" value="RING-HC"/>
    <property type="match status" value="1"/>
</dbReference>
<dbReference type="PROSITE" id="PS50172">
    <property type="entry name" value="BRCT"/>
    <property type="match status" value="1"/>
</dbReference>
<dbReference type="GO" id="GO:0003724">
    <property type="term" value="F:RNA helicase activity"/>
    <property type="evidence" value="ECO:0007669"/>
    <property type="project" value="UniProtKB-EC"/>
</dbReference>
<dbReference type="CDD" id="cd18787">
    <property type="entry name" value="SF2_C_DEAD"/>
    <property type="match status" value="1"/>
</dbReference>
<dbReference type="OrthoDB" id="196131at2759"/>
<dbReference type="InterPro" id="IPR001357">
    <property type="entry name" value="BRCT_dom"/>
</dbReference>
<dbReference type="GO" id="GO:0003676">
    <property type="term" value="F:nucleic acid binding"/>
    <property type="evidence" value="ECO:0007669"/>
    <property type="project" value="InterPro"/>
</dbReference>
<feature type="region of interest" description="Disordered" evidence="12">
    <location>
        <begin position="1650"/>
        <end position="1682"/>
    </location>
</feature>
<keyword evidence="5" id="KW-0698">rRNA processing</keyword>
<keyword evidence="8" id="KW-0347">Helicase</keyword>
<dbReference type="PROSITE" id="PS00039">
    <property type="entry name" value="DEAD_ATP_HELICASE"/>
    <property type="match status" value="1"/>
</dbReference>
<dbReference type="GO" id="GO:0005524">
    <property type="term" value="F:ATP binding"/>
    <property type="evidence" value="ECO:0007669"/>
    <property type="project" value="UniProtKB-KW"/>
</dbReference>
<evidence type="ECO:0000256" key="3">
    <source>
        <dbReference type="ARBA" id="ARBA00012552"/>
    </source>
</evidence>
<feature type="compositionally biased region" description="Pro residues" evidence="12">
    <location>
        <begin position="624"/>
        <end position="637"/>
    </location>
</feature>
<accession>A0A812V4D5</accession>
<comment type="function">
    <text evidence="11">ATP-dependent RNA helicase required for 60S ribosomal subunit synthesis. Involved in efficient pre-rRNA processing, predominantly at site A3, which is necessary for the normal formation of 25S and 5.8S rRNAs.</text>
</comment>
<dbReference type="Proteomes" id="UP000601435">
    <property type="component" value="Unassembled WGS sequence"/>
</dbReference>